<keyword evidence="9" id="KW-1185">Reference proteome</keyword>
<evidence type="ECO:0000256" key="2">
    <source>
        <dbReference type="ARBA" id="ARBA00022448"/>
    </source>
</evidence>
<keyword evidence="4 6" id="KW-1133">Transmembrane helix</keyword>
<feature type="transmembrane region" description="Helical" evidence="6">
    <location>
        <begin position="382"/>
        <end position="401"/>
    </location>
</feature>
<feature type="transmembrane region" description="Helical" evidence="6">
    <location>
        <begin position="173"/>
        <end position="192"/>
    </location>
</feature>
<dbReference type="InterPro" id="IPR036259">
    <property type="entry name" value="MFS_trans_sf"/>
</dbReference>
<evidence type="ECO:0000313" key="10">
    <source>
        <dbReference type="RefSeq" id="XP_033576815.1"/>
    </source>
</evidence>
<reference evidence="10" key="2">
    <citation type="submission" date="2020-04" db="EMBL/GenBank/DDBJ databases">
        <authorList>
            <consortium name="NCBI Genome Project"/>
        </authorList>
    </citation>
    <scope>NUCLEOTIDE SEQUENCE</scope>
    <source>
        <strain evidence="10">CBS 304.34</strain>
    </source>
</reference>
<accession>A0A6A6YM44</accession>
<feature type="transmembrane region" description="Helical" evidence="6">
    <location>
        <begin position="311"/>
        <end position="332"/>
    </location>
</feature>
<dbReference type="GO" id="GO:0022857">
    <property type="term" value="F:transmembrane transporter activity"/>
    <property type="evidence" value="ECO:0007669"/>
    <property type="project" value="InterPro"/>
</dbReference>
<dbReference type="SUPFAM" id="SSF103473">
    <property type="entry name" value="MFS general substrate transporter"/>
    <property type="match status" value="1"/>
</dbReference>
<dbReference type="EMBL" id="MU003700">
    <property type="protein sequence ID" value="KAF2809851.1"/>
    <property type="molecule type" value="Genomic_DNA"/>
</dbReference>
<dbReference type="PROSITE" id="PS00216">
    <property type="entry name" value="SUGAR_TRANSPORT_1"/>
    <property type="match status" value="1"/>
</dbReference>
<evidence type="ECO:0000256" key="3">
    <source>
        <dbReference type="ARBA" id="ARBA00022692"/>
    </source>
</evidence>
<feature type="transmembrane region" description="Helical" evidence="6">
    <location>
        <begin position="246"/>
        <end position="265"/>
    </location>
</feature>
<keyword evidence="2" id="KW-0813">Transport</keyword>
<feature type="domain" description="Major facilitator superfamily (MFS) profile" evidence="7">
    <location>
        <begin position="49"/>
        <end position="514"/>
    </location>
</feature>
<protein>
    <submittedName>
        <fullName evidence="8 10">Siderophore iron transporter</fullName>
    </submittedName>
</protein>
<feature type="transmembrane region" description="Helical" evidence="6">
    <location>
        <begin position="140"/>
        <end position="161"/>
    </location>
</feature>
<dbReference type="PANTHER" id="PTHR23501">
    <property type="entry name" value="MAJOR FACILITATOR SUPERFAMILY"/>
    <property type="match status" value="1"/>
</dbReference>
<keyword evidence="5 6" id="KW-0472">Membrane</keyword>
<dbReference type="PANTHER" id="PTHR23501:SF109">
    <property type="entry name" value="MAJOR FACILITATOR SUPERFAMILY (MFS) PROFILE DOMAIN-CONTAINING PROTEIN-RELATED"/>
    <property type="match status" value="1"/>
</dbReference>
<feature type="transmembrane region" description="Helical" evidence="6">
    <location>
        <begin position="48"/>
        <end position="66"/>
    </location>
</feature>
<feature type="transmembrane region" description="Helical" evidence="6">
    <location>
        <begin position="534"/>
        <end position="554"/>
    </location>
</feature>
<feature type="transmembrane region" description="Helical" evidence="6">
    <location>
        <begin position="407"/>
        <end position="435"/>
    </location>
</feature>
<evidence type="ECO:0000256" key="4">
    <source>
        <dbReference type="ARBA" id="ARBA00022989"/>
    </source>
</evidence>
<dbReference type="PROSITE" id="PS50850">
    <property type="entry name" value="MFS"/>
    <property type="match status" value="1"/>
</dbReference>
<dbReference type="InterPro" id="IPR020846">
    <property type="entry name" value="MFS_dom"/>
</dbReference>
<name>A0A6A6YM44_9PEZI</name>
<sequence>MDEKDLEPSLRDVHIEYAADGTRQEIAEEARGADLEDMPEGYYRNWRFIGSVAAVAFMAQGLYLGYILPVNTITIINADLGPDPNYALIPVIKTLCGGVGLTLVGRLSDIFGRRWFMITGAILGIIGSIINGTAKDINTILGGTVFMGLAGAIQTCFSFVLMELVANKHRGIVTGLLFFSTCPLAAFGPLIARCLAQYTALSWRWNYWLNLITCAISGILFFICYHPPTHRQLHEDTSMSKQLRQLDWGGIVLFAGGLTSFVLGLSWGGGLYLWDSYHVIVPIVVGFAVLVKLTPKEIYMPLKYPLIPMSLFMNGRFMALIGVASVASMFYYSLTVIWPQMITSLYEDKQVMIGLMSGALGGSIAFGQVVGGFTVRFGFGHWQLRIAALLMCAFIGAMAAADASTRTMSIILCCLGALAVGVVEVVGIVAVPFCVPPADLGLASGLLGSCRSTLGSVALAIFSSVLTSTKAEQIPPRLKKLAVEDSLSAKSTALLIKSGLLGAVATFAKIPGIANERIPLYVKAVQDGNVKSYHMVFFSSLAFGGVAIICAFCTKPFNQFFTERVERRLQGVEKEHVAGKEV</sequence>
<dbReference type="RefSeq" id="XP_033576815.1">
    <property type="nucleotide sequence ID" value="XM_033715494.1"/>
</dbReference>
<reference evidence="8 10" key="1">
    <citation type="journal article" date="2020" name="Stud. Mycol.">
        <title>101 Dothideomycetes genomes: a test case for predicting lifestyles and emergence of pathogens.</title>
        <authorList>
            <person name="Haridas S."/>
            <person name="Albert R."/>
            <person name="Binder M."/>
            <person name="Bloem J."/>
            <person name="Labutti K."/>
            <person name="Salamov A."/>
            <person name="Andreopoulos B."/>
            <person name="Baker S."/>
            <person name="Barry K."/>
            <person name="Bills G."/>
            <person name="Bluhm B."/>
            <person name="Cannon C."/>
            <person name="Castanera R."/>
            <person name="Culley D."/>
            <person name="Daum C."/>
            <person name="Ezra D."/>
            <person name="Gonzalez J."/>
            <person name="Henrissat B."/>
            <person name="Kuo A."/>
            <person name="Liang C."/>
            <person name="Lipzen A."/>
            <person name="Lutzoni F."/>
            <person name="Magnuson J."/>
            <person name="Mondo S."/>
            <person name="Nolan M."/>
            <person name="Ohm R."/>
            <person name="Pangilinan J."/>
            <person name="Park H.-J."/>
            <person name="Ramirez L."/>
            <person name="Alfaro M."/>
            <person name="Sun H."/>
            <person name="Tritt A."/>
            <person name="Yoshinaga Y."/>
            <person name="Zwiers L.-H."/>
            <person name="Turgeon B."/>
            <person name="Goodwin S."/>
            <person name="Spatafora J."/>
            <person name="Crous P."/>
            <person name="Grigoriev I."/>
        </authorList>
    </citation>
    <scope>NUCLEOTIDE SEQUENCE</scope>
    <source>
        <strain evidence="8 10">CBS 304.34</strain>
    </source>
</reference>
<keyword evidence="3 6" id="KW-0812">Transmembrane</keyword>
<gene>
    <name evidence="8 10" type="ORF">BDZ99DRAFT_386880</name>
</gene>
<dbReference type="InterPro" id="IPR005829">
    <property type="entry name" value="Sugar_transporter_CS"/>
</dbReference>
<feature type="transmembrane region" description="Helical" evidence="6">
    <location>
        <begin position="352"/>
        <end position="375"/>
    </location>
</feature>
<dbReference type="AlphaFoldDB" id="A0A6A6YM44"/>
<evidence type="ECO:0000256" key="6">
    <source>
        <dbReference type="SAM" id="Phobius"/>
    </source>
</evidence>
<evidence type="ECO:0000313" key="9">
    <source>
        <dbReference type="Proteomes" id="UP000504636"/>
    </source>
</evidence>
<dbReference type="GO" id="GO:0005886">
    <property type="term" value="C:plasma membrane"/>
    <property type="evidence" value="ECO:0007669"/>
    <property type="project" value="TreeGrafter"/>
</dbReference>
<evidence type="ECO:0000313" key="8">
    <source>
        <dbReference type="EMBL" id="KAF2809851.1"/>
    </source>
</evidence>
<dbReference type="InterPro" id="IPR010573">
    <property type="entry name" value="MFS_Str1/Tri12-like"/>
</dbReference>
<comment type="subcellular location">
    <subcellularLocation>
        <location evidence="1">Membrane</location>
        <topology evidence="1">Multi-pass membrane protein</topology>
    </subcellularLocation>
</comment>
<dbReference type="Gene3D" id="1.20.1250.20">
    <property type="entry name" value="MFS general substrate transporter like domains"/>
    <property type="match status" value="1"/>
</dbReference>
<dbReference type="Proteomes" id="UP000504636">
    <property type="component" value="Unplaced"/>
</dbReference>
<feature type="transmembrane region" description="Helical" evidence="6">
    <location>
        <begin position="116"/>
        <end position="134"/>
    </location>
</feature>
<dbReference type="Pfam" id="PF06609">
    <property type="entry name" value="TRI12"/>
    <property type="match status" value="1"/>
</dbReference>
<dbReference type="OrthoDB" id="4161376at2759"/>
<evidence type="ECO:0000256" key="5">
    <source>
        <dbReference type="ARBA" id="ARBA00023136"/>
    </source>
</evidence>
<dbReference type="CDD" id="cd06179">
    <property type="entry name" value="MFS_TRI12_like"/>
    <property type="match status" value="1"/>
</dbReference>
<reference evidence="10" key="3">
    <citation type="submission" date="2025-04" db="UniProtKB">
        <authorList>
            <consortium name="RefSeq"/>
        </authorList>
    </citation>
    <scope>IDENTIFICATION</scope>
    <source>
        <strain evidence="10">CBS 304.34</strain>
    </source>
</reference>
<dbReference type="InterPro" id="IPR053791">
    <property type="entry name" value="MFS_Tri12-like"/>
</dbReference>
<dbReference type="GeneID" id="54456387"/>
<feature type="transmembrane region" description="Helical" evidence="6">
    <location>
        <begin position="271"/>
        <end position="291"/>
    </location>
</feature>
<proteinExistence type="predicted"/>
<organism evidence="8">
    <name type="scientific">Mytilinidion resinicola</name>
    <dbReference type="NCBI Taxonomy" id="574789"/>
    <lineage>
        <taxon>Eukaryota</taxon>
        <taxon>Fungi</taxon>
        <taxon>Dikarya</taxon>
        <taxon>Ascomycota</taxon>
        <taxon>Pezizomycotina</taxon>
        <taxon>Dothideomycetes</taxon>
        <taxon>Pleosporomycetidae</taxon>
        <taxon>Mytilinidiales</taxon>
        <taxon>Mytilinidiaceae</taxon>
        <taxon>Mytilinidion</taxon>
    </lineage>
</organism>
<evidence type="ECO:0000256" key="1">
    <source>
        <dbReference type="ARBA" id="ARBA00004141"/>
    </source>
</evidence>
<feature type="transmembrane region" description="Helical" evidence="6">
    <location>
        <begin position="207"/>
        <end position="225"/>
    </location>
</feature>
<evidence type="ECO:0000259" key="7">
    <source>
        <dbReference type="PROSITE" id="PS50850"/>
    </source>
</evidence>